<feature type="region of interest" description="Disordered" evidence="1">
    <location>
        <begin position="1156"/>
        <end position="1191"/>
    </location>
</feature>
<feature type="compositionally biased region" description="Polar residues" evidence="1">
    <location>
        <begin position="444"/>
        <end position="462"/>
    </location>
</feature>
<name>A0A2K3CZ01_CHLRE</name>
<gene>
    <name evidence="2" type="ORF">CHLRE_13g562062v5</name>
</gene>
<accession>A0A2K3CZ01</accession>
<dbReference type="InParanoid" id="A0A2K3CZ01"/>
<dbReference type="ExpressionAtlas" id="A0A2K3CZ01">
    <property type="expression patterns" value="baseline"/>
</dbReference>
<dbReference type="EMBL" id="CM008974">
    <property type="protein sequence ID" value="PNW73514.1"/>
    <property type="molecule type" value="Genomic_DNA"/>
</dbReference>
<evidence type="ECO:0000313" key="2">
    <source>
        <dbReference type="EMBL" id="PNW73514.1"/>
    </source>
</evidence>
<dbReference type="KEGG" id="cre:CHLRE_13g562062v5"/>
<evidence type="ECO:0000256" key="1">
    <source>
        <dbReference type="SAM" id="MobiDB-lite"/>
    </source>
</evidence>
<feature type="region of interest" description="Disordered" evidence="1">
    <location>
        <begin position="480"/>
        <end position="522"/>
    </location>
</feature>
<dbReference type="OMA" id="WQASTHL"/>
<organism evidence="2 3">
    <name type="scientific">Chlamydomonas reinhardtii</name>
    <name type="common">Chlamydomonas smithii</name>
    <dbReference type="NCBI Taxonomy" id="3055"/>
    <lineage>
        <taxon>Eukaryota</taxon>
        <taxon>Viridiplantae</taxon>
        <taxon>Chlorophyta</taxon>
        <taxon>core chlorophytes</taxon>
        <taxon>Chlorophyceae</taxon>
        <taxon>CS clade</taxon>
        <taxon>Chlamydomonadales</taxon>
        <taxon>Chlamydomonadaceae</taxon>
        <taxon>Chlamydomonas</taxon>
    </lineage>
</organism>
<feature type="compositionally biased region" description="Low complexity" evidence="1">
    <location>
        <begin position="867"/>
        <end position="878"/>
    </location>
</feature>
<reference evidence="2 3" key="1">
    <citation type="journal article" date="2007" name="Science">
        <title>The Chlamydomonas genome reveals the evolution of key animal and plant functions.</title>
        <authorList>
            <person name="Merchant S.S."/>
            <person name="Prochnik S.E."/>
            <person name="Vallon O."/>
            <person name="Harris E.H."/>
            <person name="Karpowicz S.J."/>
            <person name="Witman G.B."/>
            <person name="Terry A."/>
            <person name="Salamov A."/>
            <person name="Fritz-Laylin L.K."/>
            <person name="Marechal-Drouard L."/>
            <person name="Marshall W.F."/>
            <person name="Qu L.H."/>
            <person name="Nelson D.R."/>
            <person name="Sanderfoot A.A."/>
            <person name="Spalding M.H."/>
            <person name="Kapitonov V.V."/>
            <person name="Ren Q."/>
            <person name="Ferris P."/>
            <person name="Lindquist E."/>
            <person name="Shapiro H."/>
            <person name="Lucas S.M."/>
            <person name="Grimwood J."/>
            <person name="Schmutz J."/>
            <person name="Cardol P."/>
            <person name="Cerutti H."/>
            <person name="Chanfreau G."/>
            <person name="Chen C.L."/>
            <person name="Cognat V."/>
            <person name="Croft M.T."/>
            <person name="Dent R."/>
            <person name="Dutcher S."/>
            <person name="Fernandez E."/>
            <person name="Fukuzawa H."/>
            <person name="Gonzalez-Ballester D."/>
            <person name="Gonzalez-Halphen D."/>
            <person name="Hallmann A."/>
            <person name="Hanikenne M."/>
            <person name="Hippler M."/>
            <person name="Inwood W."/>
            <person name="Jabbari K."/>
            <person name="Kalanon M."/>
            <person name="Kuras R."/>
            <person name="Lefebvre P.A."/>
            <person name="Lemaire S.D."/>
            <person name="Lobanov A.V."/>
            <person name="Lohr M."/>
            <person name="Manuell A."/>
            <person name="Meier I."/>
            <person name="Mets L."/>
            <person name="Mittag M."/>
            <person name="Mittelmeier T."/>
            <person name="Moroney J.V."/>
            <person name="Moseley J."/>
            <person name="Napoli C."/>
            <person name="Nedelcu A.M."/>
            <person name="Niyogi K."/>
            <person name="Novoselov S.V."/>
            <person name="Paulsen I.T."/>
            <person name="Pazour G."/>
            <person name="Purton S."/>
            <person name="Ral J.P."/>
            <person name="Riano-Pachon D.M."/>
            <person name="Riekhof W."/>
            <person name="Rymarquis L."/>
            <person name="Schroda M."/>
            <person name="Stern D."/>
            <person name="Umen J."/>
            <person name="Willows R."/>
            <person name="Wilson N."/>
            <person name="Zimmer S.L."/>
            <person name="Allmer J."/>
            <person name="Balk J."/>
            <person name="Bisova K."/>
            <person name="Chen C.J."/>
            <person name="Elias M."/>
            <person name="Gendler K."/>
            <person name="Hauser C."/>
            <person name="Lamb M.R."/>
            <person name="Ledford H."/>
            <person name="Long J.C."/>
            <person name="Minagawa J."/>
            <person name="Page M.D."/>
            <person name="Pan J."/>
            <person name="Pootakham W."/>
            <person name="Roje S."/>
            <person name="Rose A."/>
            <person name="Stahlberg E."/>
            <person name="Terauchi A.M."/>
            <person name="Yang P."/>
            <person name="Ball S."/>
            <person name="Bowler C."/>
            <person name="Dieckmann C.L."/>
            <person name="Gladyshev V.N."/>
            <person name="Green P."/>
            <person name="Jorgensen R."/>
            <person name="Mayfield S."/>
            <person name="Mueller-Roeber B."/>
            <person name="Rajamani S."/>
            <person name="Sayre R.T."/>
            <person name="Brokstein P."/>
            <person name="Dubchak I."/>
            <person name="Goodstein D."/>
            <person name="Hornick L."/>
            <person name="Huang Y.W."/>
            <person name="Jhaveri J."/>
            <person name="Luo Y."/>
            <person name="Martinez D."/>
            <person name="Ngau W.C."/>
            <person name="Otillar B."/>
            <person name="Poliakov A."/>
            <person name="Porter A."/>
            <person name="Szajkowski L."/>
            <person name="Werner G."/>
            <person name="Zhou K."/>
            <person name="Grigoriev I.V."/>
            <person name="Rokhsar D.S."/>
            <person name="Grossman A.R."/>
        </authorList>
    </citation>
    <scope>NUCLEOTIDE SEQUENCE [LARGE SCALE GENOMIC DNA]</scope>
    <source>
        <strain evidence="3">CC-503</strain>
    </source>
</reference>
<keyword evidence="3" id="KW-1185">Reference proteome</keyword>
<dbReference type="Gramene" id="PNW73514">
    <property type="protein sequence ID" value="PNW73514"/>
    <property type="gene ID" value="CHLRE_13g562062v5"/>
</dbReference>
<dbReference type="PROSITE" id="PS51257">
    <property type="entry name" value="PROKAR_LIPOPROTEIN"/>
    <property type="match status" value="1"/>
</dbReference>
<sequence length="1212" mass="126201">MDKPEGSDGLRLKGSFPRSPAQITAAFTSCTSLEQLLATLQSLHVAGSEVEAVEASLGVAAAADAKATEEHLIERAQARTHREGPAAHSPPRRRTLNAVQLSAALTTAEWLASRASEGEGGRASEAAVVGASPGPASTRADGGTRPQGTASAAGLLAPPCRPLSPPVATALGGVLARHSEVLADANPPEMAAAMWAAARLRLRLPREALEPVLEAVWLWDPADLAANRQEWEEADAGEAEAGAPTQLRRRGRQGAAADSMGARELCLLLYSVSVLQPDYLRRNAGGFLEALNSYEAAAEAAGAGAGAGRQGGRAGGGLAGGRLSREQVVGIVSALARAGARLDEEGMEFVMQACSCRLSAFSTAQLSGLLAATQRWSSGTGGEGAGSRAVVHVPEVRLLHSQLLQELLARLDQEQQRHLDRKLQEREQQEREQQAQTGPGRGGCTQSVQRARLQGGSSSSSADPVVGRALVTALQACVHAAQTPTRRPGSSGGDGGDRAQTYGGSAGSRVRDHGGDSGPGVRVTVPYPVLSRLLRQVRHRAACLGSREVCEALRLMAELRRGGHQPGIAAWKEGLRALLQRWAQCLQPGEGGQACAAMAEGDGNGSSPTGASMAAEDARTLATTLHAVKQLGVRLHARESAAVAAALWRQAPVMRQLADCAMCLTAVEDGVLAGPGADSETARGPQVLGEQAGASDVDLGAEWTWQASTHLAAGDAGNMGGGSMRLGVAERHAVDALLRRSGELLRQQHLQQHGRQPQLMGGQEVTHTAGRRPQQHRQRVGELVCLVRAAAAAGAYPPADWWAAWGGCVQLHGRTFSAAEAADVLFSLARLQQRQQPWKWRTAMERRRSSQQTLQGARKRQRAVKPASGNAHSATTTSSGGGLATQVSAQGCVLPLPIPRHLLVALLAVALGVPPEPGSSQAASGSRRGTGLGPISAYYLVWAVERLQLSADVEPTLWAVPLSAAVTRALPLLTPRKQVHLMRSATRAWRAANLQLPAPVVQSWWRSFGSAAVAQAQAATLAHAAAVTAEAGLVPPPGWAAEMCRAAAACAGQLSARDAAALVSGMRLRRRLGLHSRSTLSAAQLRLDGSGADRAESPAAAAAPLAGAVNEELGLARVLLRAMRRKATQPPGARDRALARQLAWLLSRFLAAAQGAGSSSRSSSSSEVGDLSSLAAGGRPGRQASKDGAAAAPVATAVTLRLAPRPQLFFRR</sequence>
<feature type="region of interest" description="Disordered" evidence="1">
    <location>
        <begin position="112"/>
        <end position="158"/>
    </location>
</feature>
<proteinExistence type="predicted"/>
<protein>
    <submittedName>
        <fullName evidence="2">Uncharacterized protein</fullName>
    </submittedName>
</protein>
<dbReference type="RefSeq" id="XP_042917165.1">
    <property type="nucleotide sequence ID" value="XM_043069190.1"/>
</dbReference>
<dbReference type="Proteomes" id="UP000006906">
    <property type="component" value="Chromosome 13"/>
</dbReference>
<feature type="region of interest" description="Disordered" evidence="1">
    <location>
        <begin position="418"/>
        <end position="463"/>
    </location>
</feature>
<dbReference type="OrthoDB" id="548403at2759"/>
<evidence type="ECO:0000313" key="3">
    <source>
        <dbReference type="Proteomes" id="UP000006906"/>
    </source>
</evidence>
<feature type="compositionally biased region" description="Basic and acidic residues" evidence="1">
    <location>
        <begin position="418"/>
        <end position="433"/>
    </location>
</feature>
<feature type="region of interest" description="Disordered" evidence="1">
    <location>
        <begin position="839"/>
        <end position="882"/>
    </location>
</feature>
<dbReference type="GeneID" id="5719009"/>
<feature type="compositionally biased region" description="Low complexity" evidence="1">
    <location>
        <begin position="1156"/>
        <end position="1175"/>
    </location>
</feature>
<dbReference type="AlphaFoldDB" id="A0A2K3CZ01"/>